<comment type="catalytic activity">
    <reaction evidence="1">
        <text>ATP + H2O = ADP + phosphate + H(+)</text>
        <dbReference type="Rhea" id="RHEA:13065"/>
        <dbReference type="ChEBI" id="CHEBI:15377"/>
        <dbReference type="ChEBI" id="CHEBI:15378"/>
        <dbReference type="ChEBI" id="CHEBI:30616"/>
        <dbReference type="ChEBI" id="CHEBI:43474"/>
        <dbReference type="ChEBI" id="CHEBI:456216"/>
        <dbReference type="EC" id="5.6.2.3"/>
    </reaction>
</comment>
<reference evidence="3" key="1">
    <citation type="submission" date="2019-10" db="EMBL/GenBank/DDBJ databases">
        <title>Conservation and host-specific expression of non-tandemly repeated heterogenous ribosome RNA gene in arbuscular mycorrhizal fungi.</title>
        <authorList>
            <person name="Maeda T."/>
            <person name="Kobayashi Y."/>
            <person name="Nakagawa T."/>
            <person name="Ezawa T."/>
            <person name="Yamaguchi K."/>
            <person name="Bino T."/>
            <person name="Nishimoto Y."/>
            <person name="Shigenobu S."/>
            <person name="Kawaguchi M."/>
        </authorList>
    </citation>
    <scope>NUCLEOTIDE SEQUENCE</scope>
    <source>
        <strain evidence="3">HR1</strain>
    </source>
</reference>
<dbReference type="Pfam" id="PF05970">
    <property type="entry name" value="PIF1"/>
    <property type="match status" value="1"/>
</dbReference>
<evidence type="ECO:0000313" key="3">
    <source>
        <dbReference type="EMBL" id="GES96641.1"/>
    </source>
</evidence>
<keyword evidence="1" id="KW-0378">Hydrolase</keyword>
<proteinExistence type="inferred from homology"/>
<keyword evidence="1" id="KW-0547">Nucleotide-binding</keyword>
<keyword evidence="1" id="KW-0067">ATP-binding</keyword>
<sequence>MLYNYHLEEINTDLIDILRSSKDDVKSKILDDEKENLIEDEEQDEYRPDWMFLAEMRLKAKFVDIDTFVNRNCRINAEKENIIVDYQMLNGTAETGKTYLIKAIRGRLQEMVGTRSKSPIIVLAPTEVAAFNINRVTIHSRLSIPIINDSKCLNINSE</sequence>
<keyword evidence="1" id="KW-0234">DNA repair</keyword>
<dbReference type="InterPro" id="IPR010285">
    <property type="entry name" value="DNA_helicase_pif1-like_DEAD"/>
</dbReference>
<dbReference type="EC" id="5.6.2.3" evidence="1"/>
<dbReference type="Gene3D" id="3.40.50.300">
    <property type="entry name" value="P-loop containing nucleotide triphosphate hydrolases"/>
    <property type="match status" value="1"/>
</dbReference>
<dbReference type="GO" id="GO:0005524">
    <property type="term" value="F:ATP binding"/>
    <property type="evidence" value="ECO:0007669"/>
    <property type="project" value="UniProtKB-KW"/>
</dbReference>
<comment type="caution">
    <text evidence="3">The sequence shown here is derived from an EMBL/GenBank/DDBJ whole genome shotgun (WGS) entry which is preliminary data.</text>
</comment>
<protein>
    <recommendedName>
        <fullName evidence="1">ATP-dependent DNA helicase</fullName>
        <ecNumber evidence="1">5.6.2.3</ecNumber>
    </recommendedName>
</protein>
<feature type="domain" description="DNA helicase Pif1-like DEAD-box helicase" evidence="2">
    <location>
        <begin position="89"/>
        <end position="150"/>
    </location>
</feature>
<dbReference type="Proteomes" id="UP000615446">
    <property type="component" value="Unassembled WGS sequence"/>
</dbReference>
<dbReference type="GO" id="GO:0000723">
    <property type="term" value="P:telomere maintenance"/>
    <property type="evidence" value="ECO:0007669"/>
    <property type="project" value="InterPro"/>
</dbReference>
<dbReference type="GO" id="GO:0043139">
    <property type="term" value="F:5'-3' DNA helicase activity"/>
    <property type="evidence" value="ECO:0007669"/>
    <property type="project" value="UniProtKB-EC"/>
</dbReference>
<dbReference type="GO" id="GO:0006281">
    <property type="term" value="P:DNA repair"/>
    <property type="evidence" value="ECO:0007669"/>
    <property type="project" value="UniProtKB-KW"/>
</dbReference>
<gene>
    <name evidence="3" type="ORF">RCL2_002326300</name>
</gene>
<organism evidence="3 4">
    <name type="scientific">Rhizophagus clarus</name>
    <dbReference type="NCBI Taxonomy" id="94130"/>
    <lineage>
        <taxon>Eukaryota</taxon>
        <taxon>Fungi</taxon>
        <taxon>Fungi incertae sedis</taxon>
        <taxon>Mucoromycota</taxon>
        <taxon>Glomeromycotina</taxon>
        <taxon>Glomeromycetes</taxon>
        <taxon>Glomerales</taxon>
        <taxon>Glomeraceae</taxon>
        <taxon>Rhizophagus</taxon>
    </lineage>
</organism>
<keyword evidence="1" id="KW-0227">DNA damage</keyword>
<accession>A0A8H3M2G8</accession>
<dbReference type="GO" id="GO:0006310">
    <property type="term" value="P:DNA recombination"/>
    <property type="evidence" value="ECO:0007669"/>
    <property type="project" value="UniProtKB-KW"/>
</dbReference>
<dbReference type="GO" id="GO:0016787">
    <property type="term" value="F:hydrolase activity"/>
    <property type="evidence" value="ECO:0007669"/>
    <property type="project" value="UniProtKB-KW"/>
</dbReference>
<keyword evidence="1" id="KW-0233">DNA recombination</keyword>
<evidence type="ECO:0000313" key="4">
    <source>
        <dbReference type="Proteomes" id="UP000615446"/>
    </source>
</evidence>
<evidence type="ECO:0000259" key="2">
    <source>
        <dbReference type="Pfam" id="PF05970"/>
    </source>
</evidence>
<dbReference type="OrthoDB" id="432234at2759"/>
<dbReference type="AlphaFoldDB" id="A0A8H3M2G8"/>
<dbReference type="InterPro" id="IPR027417">
    <property type="entry name" value="P-loop_NTPase"/>
</dbReference>
<dbReference type="EMBL" id="BLAL01000252">
    <property type="protein sequence ID" value="GES96641.1"/>
    <property type="molecule type" value="Genomic_DNA"/>
</dbReference>
<evidence type="ECO:0000256" key="1">
    <source>
        <dbReference type="RuleBase" id="RU363044"/>
    </source>
</evidence>
<keyword evidence="1 3" id="KW-0347">Helicase</keyword>
<comment type="similarity">
    <text evidence="1">Belongs to the helicase family.</text>
</comment>
<comment type="cofactor">
    <cofactor evidence="1">
        <name>Mg(2+)</name>
        <dbReference type="ChEBI" id="CHEBI:18420"/>
    </cofactor>
</comment>
<name>A0A8H3M2G8_9GLOM</name>